<proteinExistence type="predicted"/>
<comment type="subcellular location">
    <subcellularLocation>
        <location evidence="1">Membrane</location>
        <topology evidence="1">Multi-pass membrane protein</topology>
    </subcellularLocation>
</comment>
<sequence>MNRLNKPALKRILRDWKIYCGTLMYFGIVNTGYATSFFTPTILTQLGYKAQAAQVRSIPIFIVAALVCALTAWCTDRLRHRFAFCIAGIALATAGYAILLNQDSVPVGVRYAAILLIVSGGYMCQPVTIAWVNNCMAGHYKRSVSSAIMIGFGNAGGIVASNIFITSQAPQYPVGYGESLGLVWMCALACTVLLWALWRENGKRERGERDWRLETEERDNLGDDHPHFRFTY</sequence>
<keyword evidence="2" id="KW-0813">Transport</keyword>
<dbReference type="EMBL" id="NAJL01000006">
    <property type="protein sequence ID" value="TKA32161.1"/>
    <property type="molecule type" value="Genomic_DNA"/>
</dbReference>
<evidence type="ECO:0000256" key="4">
    <source>
        <dbReference type="ARBA" id="ARBA00022989"/>
    </source>
</evidence>
<evidence type="ECO:0000256" key="6">
    <source>
        <dbReference type="SAM" id="Phobius"/>
    </source>
</evidence>
<dbReference type="AlphaFoldDB" id="A0A4U0U9Y4"/>
<feature type="transmembrane region" description="Helical" evidence="6">
    <location>
        <begin position="16"/>
        <end position="38"/>
    </location>
</feature>
<dbReference type="Gene3D" id="1.20.1250.20">
    <property type="entry name" value="MFS general substrate transporter like domains"/>
    <property type="match status" value="1"/>
</dbReference>
<dbReference type="InterPro" id="IPR036259">
    <property type="entry name" value="MFS_trans_sf"/>
</dbReference>
<name>A0A4U0U9Y4_9PEZI</name>
<keyword evidence="4 6" id="KW-1133">Transmembrane helix</keyword>
<dbReference type="FunFam" id="1.20.1250.20:FF:000068">
    <property type="entry name" value="MFS general substrate transporter"/>
    <property type="match status" value="1"/>
</dbReference>
<dbReference type="Pfam" id="PF07690">
    <property type="entry name" value="MFS_1"/>
    <property type="match status" value="1"/>
</dbReference>
<keyword evidence="3 6" id="KW-0812">Transmembrane</keyword>
<evidence type="ECO:0000313" key="7">
    <source>
        <dbReference type="EMBL" id="TKA32161.1"/>
    </source>
</evidence>
<keyword evidence="8" id="KW-1185">Reference proteome</keyword>
<keyword evidence="5 6" id="KW-0472">Membrane</keyword>
<dbReference type="Proteomes" id="UP000308549">
    <property type="component" value="Unassembled WGS sequence"/>
</dbReference>
<dbReference type="GO" id="GO:0022857">
    <property type="term" value="F:transmembrane transporter activity"/>
    <property type="evidence" value="ECO:0007669"/>
    <property type="project" value="InterPro"/>
</dbReference>
<protein>
    <submittedName>
        <fullName evidence="7">Uncharacterized protein</fullName>
    </submittedName>
</protein>
<dbReference type="PANTHER" id="PTHR43791">
    <property type="entry name" value="PERMEASE-RELATED"/>
    <property type="match status" value="1"/>
</dbReference>
<feature type="transmembrane region" description="Helical" evidence="6">
    <location>
        <begin position="111"/>
        <end position="132"/>
    </location>
</feature>
<evidence type="ECO:0000256" key="1">
    <source>
        <dbReference type="ARBA" id="ARBA00004141"/>
    </source>
</evidence>
<organism evidence="7 8">
    <name type="scientific">Salinomyces thailandicus</name>
    <dbReference type="NCBI Taxonomy" id="706561"/>
    <lineage>
        <taxon>Eukaryota</taxon>
        <taxon>Fungi</taxon>
        <taxon>Dikarya</taxon>
        <taxon>Ascomycota</taxon>
        <taxon>Pezizomycotina</taxon>
        <taxon>Dothideomycetes</taxon>
        <taxon>Dothideomycetidae</taxon>
        <taxon>Mycosphaerellales</taxon>
        <taxon>Teratosphaeriaceae</taxon>
        <taxon>Salinomyces</taxon>
    </lineage>
</organism>
<dbReference type="OrthoDB" id="19923at2759"/>
<gene>
    <name evidence="7" type="ORF">B0A50_01409</name>
</gene>
<dbReference type="PANTHER" id="PTHR43791:SF52">
    <property type="entry name" value="TRANSPORTER, PUTATIVE (AFU_ORTHOLOGUE AFUA_1G11820)-RELATED"/>
    <property type="match status" value="1"/>
</dbReference>
<evidence type="ECO:0000313" key="8">
    <source>
        <dbReference type="Proteomes" id="UP000308549"/>
    </source>
</evidence>
<evidence type="ECO:0000256" key="2">
    <source>
        <dbReference type="ARBA" id="ARBA00022448"/>
    </source>
</evidence>
<comment type="caution">
    <text evidence="7">The sequence shown here is derived from an EMBL/GenBank/DDBJ whole genome shotgun (WGS) entry which is preliminary data.</text>
</comment>
<reference evidence="7 8" key="1">
    <citation type="submission" date="2017-03" db="EMBL/GenBank/DDBJ databases">
        <title>Genomes of endolithic fungi from Antarctica.</title>
        <authorList>
            <person name="Coleine C."/>
            <person name="Masonjones S."/>
            <person name="Stajich J.E."/>
        </authorList>
    </citation>
    <scope>NUCLEOTIDE SEQUENCE [LARGE SCALE GENOMIC DNA]</scope>
    <source>
        <strain evidence="7 8">CCFEE 6315</strain>
    </source>
</reference>
<feature type="transmembrane region" description="Helical" evidence="6">
    <location>
        <begin position="58"/>
        <end position="75"/>
    </location>
</feature>
<accession>A0A4U0U9Y4</accession>
<feature type="transmembrane region" description="Helical" evidence="6">
    <location>
        <begin position="179"/>
        <end position="198"/>
    </location>
</feature>
<evidence type="ECO:0000256" key="5">
    <source>
        <dbReference type="ARBA" id="ARBA00023136"/>
    </source>
</evidence>
<feature type="transmembrane region" description="Helical" evidence="6">
    <location>
        <begin position="144"/>
        <end position="167"/>
    </location>
</feature>
<evidence type="ECO:0000256" key="3">
    <source>
        <dbReference type="ARBA" id="ARBA00022692"/>
    </source>
</evidence>
<dbReference type="GO" id="GO:0016020">
    <property type="term" value="C:membrane"/>
    <property type="evidence" value="ECO:0007669"/>
    <property type="project" value="UniProtKB-SubCell"/>
</dbReference>
<dbReference type="InterPro" id="IPR011701">
    <property type="entry name" value="MFS"/>
</dbReference>
<feature type="transmembrane region" description="Helical" evidence="6">
    <location>
        <begin position="82"/>
        <end position="99"/>
    </location>
</feature>
<dbReference type="SUPFAM" id="SSF103473">
    <property type="entry name" value="MFS general substrate transporter"/>
    <property type="match status" value="1"/>
</dbReference>